<dbReference type="EMBL" id="JAMKFB020000023">
    <property type="protein sequence ID" value="KAL0157969.1"/>
    <property type="molecule type" value="Genomic_DNA"/>
</dbReference>
<gene>
    <name evidence="2" type="ORF">M9458_046045</name>
</gene>
<evidence type="ECO:0000256" key="1">
    <source>
        <dbReference type="SAM" id="MobiDB-lite"/>
    </source>
</evidence>
<accession>A0ABD0N772</accession>
<name>A0ABD0N772_CIRMR</name>
<sequence>RRVSSRVPPRSDNAAPPTPAGPSRAPSSRQTHPQVNGKAEPPVVPGRTRSSARFGTQPTDAPSTQSAPPPPPTHSKTAEPSSRVLRTQNSHSIGVSRETESSAVPHTTEGGARESRRKLRTPVKLTPGQ</sequence>
<feature type="compositionally biased region" description="Low complexity" evidence="1">
    <location>
        <begin position="1"/>
        <end position="11"/>
    </location>
</feature>
<feature type="compositionally biased region" description="Polar residues" evidence="1">
    <location>
        <begin position="84"/>
        <end position="93"/>
    </location>
</feature>
<proteinExistence type="predicted"/>
<feature type="compositionally biased region" description="Polar residues" evidence="1">
    <location>
        <begin position="48"/>
        <end position="57"/>
    </location>
</feature>
<feature type="compositionally biased region" description="Polar residues" evidence="1">
    <location>
        <begin position="25"/>
        <end position="34"/>
    </location>
</feature>
<comment type="caution">
    <text evidence="2">The sequence shown here is derived from an EMBL/GenBank/DDBJ whole genome shotgun (WGS) entry which is preliminary data.</text>
</comment>
<dbReference type="Proteomes" id="UP001529510">
    <property type="component" value="Unassembled WGS sequence"/>
</dbReference>
<feature type="region of interest" description="Disordered" evidence="1">
    <location>
        <begin position="1"/>
        <end position="129"/>
    </location>
</feature>
<keyword evidence="3" id="KW-1185">Reference proteome</keyword>
<reference evidence="2 3" key="1">
    <citation type="submission" date="2024-05" db="EMBL/GenBank/DDBJ databases">
        <title>Genome sequencing and assembly of Indian major carp, Cirrhinus mrigala (Hamilton, 1822).</title>
        <authorList>
            <person name="Mohindra V."/>
            <person name="Chowdhury L.M."/>
            <person name="Lal K."/>
            <person name="Jena J.K."/>
        </authorList>
    </citation>
    <scope>NUCLEOTIDE SEQUENCE [LARGE SCALE GENOMIC DNA]</scope>
    <source>
        <strain evidence="2">CM1030</strain>
        <tissue evidence="2">Blood</tissue>
    </source>
</reference>
<protein>
    <submittedName>
        <fullName evidence="2">Uncharacterized protein</fullName>
    </submittedName>
</protein>
<organism evidence="2 3">
    <name type="scientific">Cirrhinus mrigala</name>
    <name type="common">Mrigala</name>
    <dbReference type="NCBI Taxonomy" id="683832"/>
    <lineage>
        <taxon>Eukaryota</taxon>
        <taxon>Metazoa</taxon>
        <taxon>Chordata</taxon>
        <taxon>Craniata</taxon>
        <taxon>Vertebrata</taxon>
        <taxon>Euteleostomi</taxon>
        <taxon>Actinopterygii</taxon>
        <taxon>Neopterygii</taxon>
        <taxon>Teleostei</taxon>
        <taxon>Ostariophysi</taxon>
        <taxon>Cypriniformes</taxon>
        <taxon>Cyprinidae</taxon>
        <taxon>Labeoninae</taxon>
        <taxon>Labeonini</taxon>
        <taxon>Cirrhinus</taxon>
    </lineage>
</organism>
<dbReference type="AlphaFoldDB" id="A0ABD0N772"/>
<evidence type="ECO:0000313" key="3">
    <source>
        <dbReference type="Proteomes" id="UP001529510"/>
    </source>
</evidence>
<evidence type="ECO:0000313" key="2">
    <source>
        <dbReference type="EMBL" id="KAL0157969.1"/>
    </source>
</evidence>
<feature type="non-terminal residue" evidence="2">
    <location>
        <position position="1"/>
    </location>
</feature>